<comment type="caution">
    <text evidence="1">The sequence shown here is derived from an EMBL/GenBank/DDBJ whole genome shotgun (WGS) entry which is preliminary data.</text>
</comment>
<dbReference type="AlphaFoldDB" id="A0A368BLL9"/>
<dbReference type="Proteomes" id="UP000253032">
    <property type="component" value="Unassembled WGS sequence"/>
</dbReference>
<accession>A0A368BLL9</accession>
<dbReference type="EMBL" id="QOPC01000013">
    <property type="protein sequence ID" value="RCL38151.1"/>
    <property type="molecule type" value="Genomic_DNA"/>
</dbReference>
<proteinExistence type="predicted"/>
<sequence length="362" mass="42152">MNQKEQFLKFIESVKPEKDFDPLKCPVPPNYQNESDWAALPEKDGFHNLSPDTKPSIETKKFDVFYIHPTGYFLKHWNEPLDDDSISYERTDSHLASQASAFAETCNIYAPYYRQATYYSFYDTQSNAQAAQDLAYSDVSKAFKVFLEHHNNGRPFFIAGHSQGALHGQRLVHEYVSNQPIRKQFIAAYLIGYILPIKYFHELYPDLSISSSSNDQQSIISWSTGTQGFERSRAYSMFWMPNGWINEPMDQPIVCQNPFSWNDSKDWLEDHNNVVIRLKLDNMFLTDYAAKKHTRSKIKIDSITDLDFEARLSDRYMIETRGTLIEKIKRFAPNGDLHNFDMSLFWGAIRNNVKVRAHAFKK</sequence>
<dbReference type="InterPro" id="IPR029058">
    <property type="entry name" value="AB_hydrolase_fold"/>
</dbReference>
<dbReference type="InterPro" id="IPR021440">
    <property type="entry name" value="DUF3089"/>
</dbReference>
<evidence type="ECO:0000313" key="1">
    <source>
        <dbReference type="EMBL" id="RCL38151.1"/>
    </source>
</evidence>
<protein>
    <submittedName>
        <fullName evidence="1">DUF3089 domain-containing protein</fullName>
    </submittedName>
</protein>
<evidence type="ECO:0000313" key="2">
    <source>
        <dbReference type="Proteomes" id="UP000253032"/>
    </source>
</evidence>
<gene>
    <name evidence="1" type="ORF">DBW98_02890</name>
</gene>
<dbReference type="Pfam" id="PF11288">
    <property type="entry name" value="DUF3089"/>
    <property type="match status" value="1"/>
</dbReference>
<reference evidence="1 2" key="1">
    <citation type="journal article" date="2018" name="Microbiome">
        <title>Fine metagenomic profile of the Mediterranean stratified and mixed water columns revealed by assembly and recruitment.</title>
        <authorList>
            <person name="Haro-Moreno J.M."/>
            <person name="Lopez-Perez M."/>
            <person name="De La Torre J.R."/>
            <person name="Picazo A."/>
            <person name="Camacho A."/>
            <person name="Rodriguez-Valera F."/>
        </authorList>
    </citation>
    <scope>NUCLEOTIDE SEQUENCE [LARGE SCALE GENOMIC DNA]</scope>
    <source>
        <strain evidence="1">MED-G84</strain>
    </source>
</reference>
<name>A0A368BLL9_9GAMM</name>
<dbReference type="SUPFAM" id="SSF53474">
    <property type="entry name" value="alpha/beta-Hydrolases"/>
    <property type="match status" value="1"/>
</dbReference>
<organism evidence="1 2">
    <name type="scientific">SAR86 cluster bacterium</name>
    <dbReference type="NCBI Taxonomy" id="2030880"/>
    <lineage>
        <taxon>Bacteria</taxon>
        <taxon>Pseudomonadati</taxon>
        <taxon>Pseudomonadota</taxon>
        <taxon>Gammaproteobacteria</taxon>
        <taxon>SAR86 cluster</taxon>
    </lineage>
</organism>